<dbReference type="Pfam" id="PF14100">
    <property type="entry name" value="DUF6807"/>
    <property type="match status" value="1"/>
</dbReference>
<proteinExistence type="predicted"/>
<sequence>MAELAELRVAGRAVATYVDGAELDPVLAPRPHLHPVRTLGGRVVSDAVPADHRWHLGVGVAVQDVDGGNFWGGRTYVRGQGYTWRDDHGRIEHAGFDARDASGFVERLRWVAARGEVLLHERRTVTTRRWVDRDADGWELELVTELANATDRTLRLGSPATNGRTGAGYGGLFWRLPPATAPEVRAGGAAEDAVGEAAVHGVVAPWLAWTERGPDPFTLALVGTGAATAADPWFVRVEGYPGIGSQLAADDPVAVAPGSTVSRGWCALVAEGSLNQAAVSRWARTHRPDAVGVPYPPR</sequence>
<keyword evidence="2" id="KW-1185">Reference proteome</keyword>
<protein>
    <submittedName>
        <fullName evidence="1">PmoA family protein</fullName>
    </submittedName>
</protein>
<accession>A0ABT0ZSQ8</accession>
<reference evidence="1" key="1">
    <citation type="submission" date="2021-04" db="EMBL/GenBank/DDBJ databases">
        <title>Pseudonocardia sp. nov., isolated from sandy soil of mangrove forest.</title>
        <authorList>
            <person name="Zan Z."/>
            <person name="Huang R."/>
            <person name="Liu W."/>
        </authorList>
    </citation>
    <scope>NUCLEOTIDE SEQUENCE</scope>
    <source>
        <strain evidence="1">S2-4</strain>
    </source>
</reference>
<dbReference type="RefSeq" id="WP_252435307.1">
    <property type="nucleotide sequence ID" value="NZ_JAGSOV010000006.1"/>
</dbReference>
<name>A0ABT0ZSQ8_9PSEU</name>
<comment type="caution">
    <text evidence="1">The sequence shown here is derived from an EMBL/GenBank/DDBJ whole genome shotgun (WGS) entry which is preliminary data.</text>
</comment>
<dbReference type="Proteomes" id="UP001165283">
    <property type="component" value="Unassembled WGS sequence"/>
</dbReference>
<evidence type="ECO:0000313" key="2">
    <source>
        <dbReference type="Proteomes" id="UP001165283"/>
    </source>
</evidence>
<dbReference type="EMBL" id="JAGSOV010000006">
    <property type="protein sequence ID" value="MCO1653718.1"/>
    <property type="molecule type" value="Genomic_DNA"/>
</dbReference>
<dbReference type="InterPro" id="IPR029475">
    <property type="entry name" value="DUF6807"/>
</dbReference>
<evidence type="ECO:0000313" key="1">
    <source>
        <dbReference type="EMBL" id="MCO1653718.1"/>
    </source>
</evidence>
<organism evidence="1 2">
    <name type="scientific">Pseudonocardia humida</name>
    <dbReference type="NCBI Taxonomy" id="2800819"/>
    <lineage>
        <taxon>Bacteria</taxon>
        <taxon>Bacillati</taxon>
        <taxon>Actinomycetota</taxon>
        <taxon>Actinomycetes</taxon>
        <taxon>Pseudonocardiales</taxon>
        <taxon>Pseudonocardiaceae</taxon>
        <taxon>Pseudonocardia</taxon>
    </lineage>
</organism>
<gene>
    <name evidence="1" type="ORF">KDL28_01480</name>
</gene>